<accession>A0A1N7H893</accession>
<dbReference type="OrthoDB" id="9837at2157"/>
<feature type="domain" description="AAA+ ATPase" evidence="2">
    <location>
        <begin position="130"/>
        <end position="314"/>
    </location>
</feature>
<dbReference type="SUPFAM" id="SSF52540">
    <property type="entry name" value="P-loop containing nucleoside triphosphate hydrolases"/>
    <property type="match status" value="1"/>
</dbReference>
<dbReference type="GO" id="GO:0005524">
    <property type="term" value="F:ATP binding"/>
    <property type="evidence" value="ECO:0007669"/>
    <property type="project" value="InterPro"/>
</dbReference>
<dbReference type="Gene3D" id="3.40.50.300">
    <property type="entry name" value="P-loop containing nucleotide triphosphate hydrolases"/>
    <property type="match status" value="1"/>
</dbReference>
<dbReference type="GO" id="GO:0016887">
    <property type="term" value="F:ATP hydrolysis activity"/>
    <property type="evidence" value="ECO:0007669"/>
    <property type="project" value="InterPro"/>
</dbReference>
<dbReference type="InterPro" id="IPR003593">
    <property type="entry name" value="AAA+_ATPase"/>
</dbReference>
<dbReference type="InterPro" id="IPR027417">
    <property type="entry name" value="P-loop_NTPase"/>
</dbReference>
<dbReference type="Proteomes" id="UP000185936">
    <property type="component" value="Unassembled WGS sequence"/>
</dbReference>
<dbReference type="AlphaFoldDB" id="A0A1N7H893"/>
<organism evidence="3 4">
    <name type="scientific">Natronorubrum thiooxidans</name>
    <dbReference type="NCBI Taxonomy" id="308853"/>
    <lineage>
        <taxon>Archaea</taxon>
        <taxon>Methanobacteriati</taxon>
        <taxon>Methanobacteriota</taxon>
        <taxon>Stenosarchaea group</taxon>
        <taxon>Halobacteria</taxon>
        <taxon>Halobacteriales</taxon>
        <taxon>Natrialbaceae</taxon>
        <taxon>Natronorubrum</taxon>
    </lineage>
</organism>
<protein>
    <submittedName>
        <fullName evidence="3">5-methylcytosine-specific restriction enzyme B</fullName>
    </submittedName>
</protein>
<proteinExistence type="predicted"/>
<evidence type="ECO:0000313" key="3">
    <source>
        <dbReference type="EMBL" id="SIS21079.1"/>
    </source>
</evidence>
<dbReference type="PANTHER" id="PTHR37291:SF1">
    <property type="entry name" value="TYPE IV METHYL-DIRECTED RESTRICTION ENZYME ECOKMCRB SUBUNIT"/>
    <property type="match status" value="1"/>
</dbReference>
<evidence type="ECO:0000259" key="2">
    <source>
        <dbReference type="SMART" id="SM00382"/>
    </source>
</evidence>
<sequence>MNLLSAELVSEDVKEWSSALSGIEPNVTITTDSLEQCQRLLDLYDHLEDDLEALAEQHRIGSLNRASPPETVFLALGRDLQSRVGSRVNFNQVKWGVLREEAYEVEGAGSIEPPAERPADARMVAQQLEQTGQVVFYGPPGTGKTYTAQQFARWWINEQSEGATRANQLELTTFHPSFSYEDFIEGLTAKEQDGAVEYVVEPGVFKQICKRAERAYRNSDSSDKAPPYVLIIDEINRGNLAQIFGELMTLLEIDKRLDAPNETRSRLAHSNESFVVPPNLYLIGTMNTADESIALLDTALRRRFRFHAFPPNFDVVAEAYGFPAGGPQSVLREGGAPRDQLVAASILALEELNERIRAVNQLGKGKQLGHTYLFGHDRIENVRDTWRFDILPQLEDYYFGKFDRLQSDLFGNVAVGLIDWQSERIAEFTPETLYEELCSIAGIEDYAPLGRPIETDGAAPSSESPPEDSWAAGKKTPETFRKRITENTDEPVRGRLLELYDLGDELGRLDPGPSVFS</sequence>
<dbReference type="STRING" id="308853.SAMN05421752_1321"/>
<dbReference type="RefSeq" id="WP_076610928.1">
    <property type="nucleotide sequence ID" value="NZ_FTNR01000032.1"/>
</dbReference>
<evidence type="ECO:0000256" key="1">
    <source>
        <dbReference type="SAM" id="MobiDB-lite"/>
    </source>
</evidence>
<dbReference type="InterPro" id="IPR011704">
    <property type="entry name" value="ATPase_dyneun-rel_AAA"/>
</dbReference>
<dbReference type="InterPro" id="IPR052934">
    <property type="entry name" value="Methyl-DNA_Rec/Restrict_Enz"/>
</dbReference>
<feature type="compositionally biased region" description="Basic and acidic residues" evidence="1">
    <location>
        <begin position="475"/>
        <end position="487"/>
    </location>
</feature>
<gene>
    <name evidence="3" type="ORF">SAMN05421752_1321</name>
</gene>
<name>A0A1N7H893_9EURY</name>
<evidence type="ECO:0000313" key="4">
    <source>
        <dbReference type="Proteomes" id="UP000185936"/>
    </source>
</evidence>
<feature type="region of interest" description="Disordered" evidence="1">
    <location>
        <begin position="451"/>
        <end position="487"/>
    </location>
</feature>
<dbReference type="PANTHER" id="PTHR37291">
    <property type="entry name" value="5-METHYLCYTOSINE-SPECIFIC RESTRICTION ENZYME B"/>
    <property type="match status" value="1"/>
</dbReference>
<keyword evidence="4" id="KW-1185">Reference proteome</keyword>
<dbReference type="Pfam" id="PF07728">
    <property type="entry name" value="AAA_5"/>
    <property type="match status" value="1"/>
</dbReference>
<dbReference type="EMBL" id="FTNR01000032">
    <property type="protein sequence ID" value="SIS21079.1"/>
    <property type="molecule type" value="Genomic_DNA"/>
</dbReference>
<reference evidence="4" key="1">
    <citation type="submission" date="2017-01" db="EMBL/GenBank/DDBJ databases">
        <authorList>
            <person name="Varghese N."/>
            <person name="Submissions S."/>
        </authorList>
    </citation>
    <scope>NUCLEOTIDE SEQUENCE [LARGE SCALE GENOMIC DNA]</scope>
    <source>
        <strain evidence="4">type strain: HArc-</strain>
    </source>
</reference>
<dbReference type="SMART" id="SM00382">
    <property type="entry name" value="AAA"/>
    <property type="match status" value="1"/>
</dbReference>
<dbReference type="CDD" id="cd00009">
    <property type="entry name" value="AAA"/>
    <property type="match status" value="1"/>
</dbReference>
<feature type="compositionally biased region" description="Low complexity" evidence="1">
    <location>
        <begin position="458"/>
        <end position="472"/>
    </location>
</feature>